<evidence type="ECO:0000256" key="9">
    <source>
        <dbReference type="ARBA" id="ARBA00023012"/>
    </source>
</evidence>
<dbReference type="CDD" id="cd00082">
    <property type="entry name" value="HisKA"/>
    <property type="match status" value="1"/>
</dbReference>
<dbReference type="SMART" id="SM00304">
    <property type="entry name" value="HAMP"/>
    <property type="match status" value="1"/>
</dbReference>
<feature type="domain" description="HAMP" evidence="13">
    <location>
        <begin position="195"/>
        <end position="248"/>
    </location>
</feature>
<dbReference type="InterPro" id="IPR003661">
    <property type="entry name" value="HisK_dim/P_dom"/>
</dbReference>
<dbReference type="PRINTS" id="PR00344">
    <property type="entry name" value="BCTRLSENSOR"/>
</dbReference>
<evidence type="ECO:0000256" key="5">
    <source>
        <dbReference type="ARBA" id="ARBA00022679"/>
    </source>
</evidence>
<evidence type="ECO:0000256" key="8">
    <source>
        <dbReference type="ARBA" id="ARBA00022989"/>
    </source>
</evidence>
<dbReference type="InterPro" id="IPR036097">
    <property type="entry name" value="HisK_dim/P_sf"/>
</dbReference>
<keyword evidence="8 11" id="KW-1133">Transmembrane helix</keyword>
<dbReference type="SUPFAM" id="SSF47384">
    <property type="entry name" value="Homodimeric domain of signal transducing histidine kinase"/>
    <property type="match status" value="1"/>
</dbReference>
<organism evidence="14 15">
    <name type="scientific">Pseudoduganella umbonata</name>
    <dbReference type="NCBI Taxonomy" id="864828"/>
    <lineage>
        <taxon>Bacteria</taxon>
        <taxon>Pseudomonadati</taxon>
        <taxon>Pseudomonadota</taxon>
        <taxon>Betaproteobacteria</taxon>
        <taxon>Burkholderiales</taxon>
        <taxon>Oxalobacteraceae</taxon>
        <taxon>Telluria group</taxon>
        <taxon>Pseudoduganella</taxon>
    </lineage>
</organism>
<dbReference type="InterPro" id="IPR005467">
    <property type="entry name" value="His_kinase_dom"/>
</dbReference>
<evidence type="ECO:0000259" key="13">
    <source>
        <dbReference type="PROSITE" id="PS50885"/>
    </source>
</evidence>
<feature type="domain" description="Histidine kinase" evidence="12">
    <location>
        <begin position="256"/>
        <end position="456"/>
    </location>
</feature>
<dbReference type="EMBL" id="CP040017">
    <property type="protein sequence ID" value="QCP14034.1"/>
    <property type="molecule type" value="Genomic_DNA"/>
</dbReference>
<protein>
    <recommendedName>
        <fullName evidence="3">histidine kinase</fullName>
        <ecNumber evidence="3">2.7.13.3</ecNumber>
    </recommendedName>
</protein>
<dbReference type="SUPFAM" id="SSF55874">
    <property type="entry name" value="ATPase domain of HSP90 chaperone/DNA topoisomerase II/histidine kinase"/>
    <property type="match status" value="1"/>
</dbReference>
<dbReference type="Gene3D" id="3.30.565.10">
    <property type="entry name" value="Histidine kinase-like ATPase, C-terminal domain"/>
    <property type="match status" value="1"/>
</dbReference>
<dbReference type="SMART" id="SM00388">
    <property type="entry name" value="HisKA"/>
    <property type="match status" value="1"/>
</dbReference>
<dbReference type="Pfam" id="PF02518">
    <property type="entry name" value="HATPase_c"/>
    <property type="match status" value="1"/>
</dbReference>
<keyword evidence="6 11" id="KW-0812">Transmembrane</keyword>
<evidence type="ECO:0000313" key="15">
    <source>
        <dbReference type="Proteomes" id="UP000298763"/>
    </source>
</evidence>
<keyword evidence="7" id="KW-0418">Kinase</keyword>
<comment type="subcellular location">
    <subcellularLocation>
        <location evidence="2">Membrane</location>
        <topology evidence="2">Multi-pass membrane protein</topology>
    </subcellularLocation>
</comment>
<keyword evidence="10 11" id="KW-0472">Membrane</keyword>
<dbReference type="PROSITE" id="PS50885">
    <property type="entry name" value="HAMP"/>
    <property type="match status" value="1"/>
</dbReference>
<keyword evidence="4" id="KW-0597">Phosphoprotein</keyword>
<dbReference type="InterPro" id="IPR003660">
    <property type="entry name" value="HAMP_dom"/>
</dbReference>
<dbReference type="SMART" id="SM00387">
    <property type="entry name" value="HATPase_c"/>
    <property type="match status" value="1"/>
</dbReference>
<accession>A0ABX5UQF7</accession>
<dbReference type="Pfam" id="PF00672">
    <property type="entry name" value="HAMP"/>
    <property type="match status" value="1"/>
</dbReference>
<evidence type="ECO:0000256" key="10">
    <source>
        <dbReference type="ARBA" id="ARBA00023136"/>
    </source>
</evidence>
<comment type="catalytic activity">
    <reaction evidence="1">
        <text>ATP + protein L-histidine = ADP + protein N-phospho-L-histidine.</text>
        <dbReference type="EC" id="2.7.13.3"/>
    </reaction>
</comment>
<sequence length="468" mass="51001">MRLATLARPGSIRLQLMLAYVAGLGLVLAVATVMVLYVFDWDSPDTTAKKGLTLQAGWIEESIQYDAAGHPVRLDPEAEAAWIYTHIANDVKYAVLDGRGKPLFGSAPREVLMPPGLEFAHLPSIAHLTIDGVPFTVLTKRLPGKGAHYYLQVAGSDRINTLFRRSIVRPIYKAVAWVSGVSLLVLFGVVHLTLRRSLRQLQQASRAAAQIEPSNLSSRLDTHGLPSELTPLVEAFNKALDRLEHGYRVQQEFLAGAAHELKTPLALIRGQIELGGTSDRAALLADVDMMARQVHQLLHLADVSESHNYVFERTSLPAVAAEVIAYLGRLADRRGVTLRMSAHKQDGEPVLADRSAVFILLKNLVENAIRHASAAGTVLVAIEQGILYVQDDGPGIAEQDLDKLYVRFWRGADRRDDGAGLGLAICHEIVATHGWTIEAGNAWPGARFTIRFPKSAVAGKSPVMEEAA</sequence>
<evidence type="ECO:0000256" key="6">
    <source>
        <dbReference type="ARBA" id="ARBA00022692"/>
    </source>
</evidence>
<proteinExistence type="predicted"/>
<evidence type="ECO:0000256" key="4">
    <source>
        <dbReference type="ARBA" id="ARBA00022553"/>
    </source>
</evidence>
<dbReference type="EC" id="2.7.13.3" evidence="3"/>
<keyword evidence="5" id="KW-0808">Transferase</keyword>
<evidence type="ECO:0000256" key="2">
    <source>
        <dbReference type="ARBA" id="ARBA00004141"/>
    </source>
</evidence>
<reference evidence="14 15" key="1">
    <citation type="submission" date="2019-05" db="EMBL/GenBank/DDBJ databases">
        <title>Draft Genome Sequences of Six Type Strains of the Genus Massilia.</title>
        <authorList>
            <person name="Miess H."/>
            <person name="Frediansyhah A."/>
            <person name="Gross H."/>
        </authorList>
    </citation>
    <scope>NUCLEOTIDE SEQUENCE [LARGE SCALE GENOMIC DNA]</scope>
    <source>
        <strain evidence="14 15">DSMZ 26121</strain>
    </source>
</reference>
<dbReference type="Gene3D" id="1.10.287.130">
    <property type="match status" value="1"/>
</dbReference>
<keyword evidence="15" id="KW-1185">Reference proteome</keyword>
<feature type="transmembrane region" description="Helical" evidence="11">
    <location>
        <begin position="174"/>
        <end position="194"/>
    </location>
</feature>
<keyword evidence="9" id="KW-0902">Two-component regulatory system</keyword>
<evidence type="ECO:0000256" key="7">
    <source>
        <dbReference type="ARBA" id="ARBA00022777"/>
    </source>
</evidence>
<dbReference type="Pfam" id="PF00512">
    <property type="entry name" value="HisKA"/>
    <property type="match status" value="1"/>
</dbReference>
<dbReference type="PROSITE" id="PS50109">
    <property type="entry name" value="HIS_KIN"/>
    <property type="match status" value="1"/>
</dbReference>
<dbReference type="PANTHER" id="PTHR45436:SF15">
    <property type="entry name" value="SENSOR HISTIDINE KINASE CUSS"/>
    <property type="match status" value="1"/>
</dbReference>
<evidence type="ECO:0000313" key="14">
    <source>
        <dbReference type="EMBL" id="QCP14034.1"/>
    </source>
</evidence>
<evidence type="ECO:0000256" key="11">
    <source>
        <dbReference type="SAM" id="Phobius"/>
    </source>
</evidence>
<dbReference type="PANTHER" id="PTHR45436">
    <property type="entry name" value="SENSOR HISTIDINE KINASE YKOH"/>
    <property type="match status" value="1"/>
</dbReference>
<evidence type="ECO:0000256" key="1">
    <source>
        <dbReference type="ARBA" id="ARBA00000085"/>
    </source>
</evidence>
<name>A0ABX5UQF7_9BURK</name>
<dbReference type="InterPro" id="IPR004358">
    <property type="entry name" value="Sig_transdc_His_kin-like_C"/>
</dbReference>
<evidence type="ECO:0000256" key="3">
    <source>
        <dbReference type="ARBA" id="ARBA00012438"/>
    </source>
</evidence>
<dbReference type="InterPro" id="IPR050428">
    <property type="entry name" value="TCS_sensor_his_kinase"/>
</dbReference>
<evidence type="ECO:0000259" key="12">
    <source>
        <dbReference type="PROSITE" id="PS50109"/>
    </source>
</evidence>
<dbReference type="InterPro" id="IPR036890">
    <property type="entry name" value="HATPase_C_sf"/>
</dbReference>
<feature type="transmembrane region" description="Helical" evidence="11">
    <location>
        <begin position="12"/>
        <end position="39"/>
    </location>
</feature>
<dbReference type="CDD" id="cd06225">
    <property type="entry name" value="HAMP"/>
    <property type="match status" value="1"/>
</dbReference>
<gene>
    <name evidence="14" type="ORF">FCL38_29175</name>
</gene>
<dbReference type="Proteomes" id="UP000298763">
    <property type="component" value="Chromosome"/>
</dbReference>
<dbReference type="InterPro" id="IPR003594">
    <property type="entry name" value="HATPase_dom"/>
</dbReference>